<evidence type="ECO:0000313" key="7">
    <source>
        <dbReference type="EMBL" id="SHE94154.1"/>
    </source>
</evidence>
<evidence type="ECO:0000256" key="4">
    <source>
        <dbReference type="SAM" id="SignalP"/>
    </source>
</evidence>
<dbReference type="GO" id="GO:0030313">
    <property type="term" value="C:cell envelope"/>
    <property type="evidence" value="ECO:0007669"/>
    <property type="project" value="UniProtKB-SubCell"/>
</dbReference>
<dbReference type="STRING" id="1121477.SAMN02745223_01493"/>
<dbReference type="EMBL" id="LAJF01000082">
    <property type="protein sequence ID" value="KKB84159.1"/>
    <property type="molecule type" value="Genomic_DNA"/>
</dbReference>
<evidence type="ECO:0000313" key="8">
    <source>
        <dbReference type="Proteomes" id="UP000033608"/>
    </source>
</evidence>
<feature type="signal peptide" evidence="4">
    <location>
        <begin position="1"/>
        <end position="22"/>
    </location>
</feature>
<dbReference type="InterPro" id="IPR025997">
    <property type="entry name" value="SBP_2_dom"/>
</dbReference>
<dbReference type="AlphaFoldDB" id="A0A0F5LPX6"/>
<dbReference type="Gene3D" id="3.40.50.2300">
    <property type="match status" value="2"/>
</dbReference>
<keyword evidence="8" id="KW-1185">Reference proteome</keyword>
<protein>
    <submittedName>
        <fullName evidence="6">LacI family transcriptional regulator</fullName>
    </submittedName>
    <submittedName>
        <fullName evidence="7">Ribose transport system substrate-binding protein</fullName>
    </submittedName>
</protein>
<name>A0A0F5LPX6_9HYPH</name>
<reference evidence="7 9" key="2">
    <citation type="submission" date="2016-11" db="EMBL/GenBank/DDBJ databases">
        <authorList>
            <person name="Jaros S."/>
            <person name="Januszkiewicz K."/>
            <person name="Wedrychowicz H."/>
        </authorList>
    </citation>
    <scope>NUCLEOTIDE SEQUENCE [LARGE SCALE GENOMIC DNA]</scope>
    <source>
        <strain evidence="7 9">DSM 17137</strain>
    </source>
</reference>
<dbReference type="OrthoDB" id="6959911at2"/>
<evidence type="ECO:0000256" key="3">
    <source>
        <dbReference type="ARBA" id="ARBA00022729"/>
    </source>
</evidence>
<sequence length="354" mass="36533">MRKHLIAALGLATALTPASAMAQAPVTVGPNGEPATPVAALQLTDAEINQLKQGGFTAAFAWHELYDWSGAVAQGAKDEFARLGIEVVAETDAGFDAARQQADVETVMSRSPSILVSLPVDPAAGASTYAAALQGGAKIVFVDNAAAGFVHGQDYVTTVSADLVGIGEKTAEAMNQALAGAGKVGYIFHDADFHVTNLRDAAFKWHIENTYDGLDIVAEAGMADPARIEDIANAMLLQNPDINGLYVPWAEPATGVLSVLRQLGRDDVRIVTIDLNEPAGLDMVSGGSIAALIADEAYNIGVYAARAGAASLLGRDVDPFLVVDALIVGPANVAEGWQQSLGHAAPPSVLAAGN</sequence>
<dbReference type="Pfam" id="PF13407">
    <property type="entry name" value="Peripla_BP_4"/>
    <property type="match status" value="1"/>
</dbReference>
<dbReference type="RefSeq" id="WP_046135450.1">
    <property type="nucleotide sequence ID" value="NZ_FQVC01000003.1"/>
</dbReference>
<dbReference type="Proteomes" id="UP000184533">
    <property type="component" value="Unassembled WGS sequence"/>
</dbReference>
<proteinExistence type="inferred from homology"/>
<dbReference type="PANTHER" id="PTHR46847">
    <property type="entry name" value="D-ALLOSE-BINDING PERIPLASMIC PROTEIN-RELATED"/>
    <property type="match status" value="1"/>
</dbReference>
<evidence type="ECO:0000259" key="5">
    <source>
        <dbReference type="Pfam" id="PF13407"/>
    </source>
</evidence>
<comment type="similarity">
    <text evidence="2">Belongs to the bacterial solute-binding protein 2 family.</text>
</comment>
<evidence type="ECO:0000256" key="1">
    <source>
        <dbReference type="ARBA" id="ARBA00004196"/>
    </source>
</evidence>
<comment type="subcellular location">
    <subcellularLocation>
        <location evidence="1">Cell envelope</location>
    </subcellularLocation>
</comment>
<feature type="chain" id="PRO_5015038266" evidence="4">
    <location>
        <begin position="23"/>
        <end position="354"/>
    </location>
</feature>
<dbReference type="Proteomes" id="UP000033608">
    <property type="component" value="Unassembled WGS sequence"/>
</dbReference>
<keyword evidence="3 4" id="KW-0732">Signal</keyword>
<evidence type="ECO:0000313" key="6">
    <source>
        <dbReference type="EMBL" id="KKB84159.1"/>
    </source>
</evidence>
<dbReference type="InterPro" id="IPR028082">
    <property type="entry name" value="Peripla_BP_I"/>
</dbReference>
<evidence type="ECO:0000313" key="9">
    <source>
        <dbReference type="Proteomes" id="UP000184533"/>
    </source>
</evidence>
<dbReference type="EMBL" id="FQVC01000003">
    <property type="protein sequence ID" value="SHE94154.1"/>
    <property type="molecule type" value="Genomic_DNA"/>
</dbReference>
<organism evidence="6 8">
    <name type="scientific">Devosia limi DSM 17137</name>
    <dbReference type="NCBI Taxonomy" id="1121477"/>
    <lineage>
        <taxon>Bacteria</taxon>
        <taxon>Pseudomonadati</taxon>
        <taxon>Pseudomonadota</taxon>
        <taxon>Alphaproteobacteria</taxon>
        <taxon>Hyphomicrobiales</taxon>
        <taxon>Devosiaceae</taxon>
        <taxon>Devosia</taxon>
    </lineage>
</organism>
<feature type="domain" description="Periplasmic binding protein" evidence="5">
    <location>
        <begin position="67"/>
        <end position="315"/>
    </location>
</feature>
<accession>A0A0F5LPX6</accession>
<dbReference type="PATRIC" id="fig|1121477.3.peg.3500"/>
<gene>
    <name evidence="7" type="ORF">SAMN02745223_01493</name>
    <name evidence="6" type="ORF">VW29_11735</name>
</gene>
<dbReference type="PANTHER" id="PTHR46847:SF1">
    <property type="entry name" value="D-ALLOSE-BINDING PERIPLASMIC PROTEIN-RELATED"/>
    <property type="match status" value="1"/>
</dbReference>
<dbReference type="SUPFAM" id="SSF53822">
    <property type="entry name" value="Periplasmic binding protein-like I"/>
    <property type="match status" value="1"/>
</dbReference>
<reference evidence="6 8" key="1">
    <citation type="submission" date="2015-03" db="EMBL/GenBank/DDBJ databases">
        <authorList>
            <person name="Hassan Y.I."/>
            <person name="Lepp D."/>
            <person name="Zhou T."/>
        </authorList>
    </citation>
    <scope>NUCLEOTIDE SEQUENCE [LARGE SCALE GENOMIC DNA]</scope>
    <source>
        <strain evidence="6 8">DSM 17137</strain>
    </source>
</reference>
<dbReference type="GO" id="GO:0030246">
    <property type="term" value="F:carbohydrate binding"/>
    <property type="evidence" value="ECO:0007669"/>
    <property type="project" value="UniProtKB-ARBA"/>
</dbReference>
<evidence type="ECO:0000256" key="2">
    <source>
        <dbReference type="ARBA" id="ARBA00007639"/>
    </source>
</evidence>